<reference evidence="10" key="1">
    <citation type="submission" date="2016-10" db="EMBL/GenBank/DDBJ databases">
        <authorList>
            <person name="Varghese N."/>
            <person name="Submissions S."/>
        </authorList>
    </citation>
    <scope>NUCLEOTIDE SEQUENCE [LARGE SCALE GENOMIC DNA]</scope>
    <source>
        <strain evidence="10">DSM 21650</strain>
    </source>
</reference>
<evidence type="ECO:0000259" key="7">
    <source>
        <dbReference type="Pfam" id="PF02601"/>
    </source>
</evidence>
<dbReference type="Pfam" id="PF13742">
    <property type="entry name" value="tRNA_anti_2"/>
    <property type="match status" value="1"/>
</dbReference>
<dbReference type="InterPro" id="IPR025824">
    <property type="entry name" value="OB-fold_nuc-bd_dom"/>
</dbReference>
<organism evidence="9 10">
    <name type="scientific">Proteiniborus ethanoligenes</name>
    <dbReference type="NCBI Taxonomy" id="415015"/>
    <lineage>
        <taxon>Bacteria</taxon>
        <taxon>Bacillati</taxon>
        <taxon>Bacillota</taxon>
        <taxon>Clostridia</taxon>
        <taxon>Eubacteriales</taxon>
        <taxon>Proteiniborus</taxon>
    </lineage>
</organism>
<dbReference type="InterPro" id="IPR003753">
    <property type="entry name" value="Exonuc_VII_L"/>
</dbReference>
<evidence type="ECO:0000259" key="8">
    <source>
        <dbReference type="Pfam" id="PF13742"/>
    </source>
</evidence>
<protein>
    <recommendedName>
        <fullName evidence="5">Exodeoxyribonuclease 7 large subunit</fullName>
        <ecNumber evidence="5">3.1.11.6</ecNumber>
    </recommendedName>
    <alternativeName>
        <fullName evidence="5">Exodeoxyribonuclease VII large subunit</fullName>
        <shortName evidence="5">Exonuclease VII large subunit</shortName>
    </alternativeName>
</protein>
<evidence type="ECO:0000313" key="9">
    <source>
        <dbReference type="EMBL" id="SDY48471.1"/>
    </source>
</evidence>
<dbReference type="NCBIfam" id="TIGR00237">
    <property type="entry name" value="xseA"/>
    <property type="match status" value="1"/>
</dbReference>
<evidence type="ECO:0000256" key="2">
    <source>
        <dbReference type="ARBA" id="ARBA00022722"/>
    </source>
</evidence>
<dbReference type="GO" id="GO:0006308">
    <property type="term" value="P:DNA catabolic process"/>
    <property type="evidence" value="ECO:0007669"/>
    <property type="project" value="UniProtKB-UniRule"/>
</dbReference>
<dbReference type="STRING" id="415015.SAMN05660462_00175"/>
<dbReference type="GO" id="GO:0009318">
    <property type="term" value="C:exodeoxyribonuclease VII complex"/>
    <property type="evidence" value="ECO:0007669"/>
    <property type="project" value="UniProtKB-UniRule"/>
</dbReference>
<keyword evidence="3 5" id="KW-0378">Hydrolase</keyword>
<comment type="subcellular location">
    <subcellularLocation>
        <location evidence="5 6">Cytoplasm</location>
    </subcellularLocation>
</comment>
<sequence length="398" mass="45011">MELKPFKVSEINQYIKRILSSDPILYNIAVEGEISNFKEYNNGNTYFTLKDDKSKIKCVYFNDMNNKLPLIIEDGMHVTIRGYISVYERDGVYQIYVRNIEKKGVGELFEAFEKLKKKLQIEGLFQSENKKPLSFLPNKVGVVTSPKGAAIRDIISVINRRMPSVSIIIYPVLVQGEKAPKDICEAIKYFNTREDIDTIIVGRGGGSIEELWAFNHESVAREIYKSNIPIISAVGHETDFTIADFVADMRAPTPSVAGEIAVPQIEELNFRLSSILNSLIKQYGIYIDTNKSKLKNVNGKFMMNNPIKILNDSKQGLDNTLKDLIRIFDGRKDRERKKIDFLSTKLDALSPLAILSRGYSLATDVTGKIIKSVEEISTGDILSLIFHDGEVEIKVIRK</sequence>
<proteinExistence type="inferred from homology"/>
<dbReference type="AlphaFoldDB" id="A0A1H3K8J2"/>
<keyword evidence="4 5" id="KW-0269">Exonuclease</keyword>
<comment type="similarity">
    <text evidence="5 6">Belongs to the XseA family.</text>
</comment>
<dbReference type="OrthoDB" id="9802795at2"/>
<dbReference type="EMBL" id="FNQE01000001">
    <property type="protein sequence ID" value="SDY48471.1"/>
    <property type="molecule type" value="Genomic_DNA"/>
</dbReference>
<dbReference type="PANTHER" id="PTHR30008:SF0">
    <property type="entry name" value="EXODEOXYRIBONUCLEASE 7 LARGE SUBUNIT"/>
    <property type="match status" value="1"/>
</dbReference>
<dbReference type="InterPro" id="IPR020579">
    <property type="entry name" value="Exonuc_VII_lsu_C"/>
</dbReference>
<dbReference type="GO" id="GO:0003676">
    <property type="term" value="F:nucleic acid binding"/>
    <property type="evidence" value="ECO:0007669"/>
    <property type="project" value="InterPro"/>
</dbReference>
<dbReference type="HAMAP" id="MF_00378">
    <property type="entry name" value="Exonuc_7_L"/>
    <property type="match status" value="1"/>
</dbReference>
<gene>
    <name evidence="5" type="primary">xseA</name>
    <name evidence="9" type="ORF">SAMN05660462_00175</name>
</gene>
<dbReference type="Pfam" id="PF02601">
    <property type="entry name" value="Exonuc_VII_L"/>
    <property type="match status" value="1"/>
</dbReference>
<evidence type="ECO:0000256" key="4">
    <source>
        <dbReference type="ARBA" id="ARBA00022839"/>
    </source>
</evidence>
<accession>A0A1H3K8J2</accession>
<dbReference type="GO" id="GO:0005737">
    <property type="term" value="C:cytoplasm"/>
    <property type="evidence" value="ECO:0007669"/>
    <property type="project" value="UniProtKB-SubCell"/>
</dbReference>
<dbReference type="EC" id="3.1.11.6" evidence="5"/>
<comment type="catalytic activity">
    <reaction evidence="5 6">
        <text>Exonucleolytic cleavage in either 5'- to 3'- or 3'- to 5'-direction to yield nucleoside 5'-phosphates.</text>
        <dbReference type="EC" id="3.1.11.6"/>
    </reaction>
</comment>
<keyword evidence="10" id="KW-1185">Reference proteome</keyword>
<comment type="subunit">
    <text evidence="5">Heterooligomer composed of large and small subunits.</text>
</comment>
<evidence type="ECO:0000256" key="6">
    <source>
        <dbReference type="RuleBase" id="RU004355"/>
    </source>
</evidence>
<dbReference type="Proteomes" id="UP000198625">
    <property type="component" value="Unassembled WGS sequence"/>
</dbReference>
<evidence type="ECO:0000256" key="1">
    <source>
        <dbReference type="ARBA" id="ARBA00022490"/>
    </source>
</evidence>
<dbReference type="CDD" id="cd04489">
    <property type="entry name" value="ExoVII_LU_OBF"/>
    <property type="match status" value="1"/>
</dbReference>
<keyword evidence="1 5" id="KW-0963">Cytoplasm</keyword>
<comment type="function">
    <text evidence="5">Bidirectionally degrades single-stranded DNA into large acid-insoluble oligonucleotides, which are then degraded further into small acid-soluble oligonucleotides.</text>
</comment>
<feature type="domain" description="OB-fold nucleic acid binding" evidence="8">
    <location>
        <begin position="6"/>
        <end position="101"/>
    </location>
</feature>
<feature type="domain" description="Exonuclease VII large subunit C-terminal" evidence="7">
    <location>
        <begin position="124"/>
        <end position="345"/>
    </location>
</feature>
<evidence type="ECO:0000256" key="5">
    <source>
        <dbReference type="HAMAP-Rule" id="MF_00378"/>
    </source>
</evidence>
<dbReference type="GO" id="GO:0008855">
    <property type="term" value="F:exodeoxyribonuclease VII activity"/>
    <property type="evidence" value="ECO:0007669"/>
    <property type="project" value="UniProtKB-UniRule"/>
</dbReference>
<dbReference type="PANTHER" id="PTHR30008">
    <property type="entry name" value="EXODEOXYRIBONUCLEASE 7 LARGE SUBUNIT"/>
    <property type="match status" value="1"/>
</dbReference>
<evidence type="ECO:0000313" key="10">
    <source>
        <dbReference type="Proteomes" id="UP000198625"/>
    </source>
</evidence>
<dbReference type="RefSeq" id="WP_091725922.1">
    <property type="nucleotide sequence ID" value="NZ_FNQE01000001.1"/>
</dbReference>
<keyword evidence="2 5" id="KW-0540">Nuclease</keyword>
<name>A0A1H3K8J2_9FIRM</name>
<evidence type="ECO:0000256" key="3">
    <source>
        <dbReference type="ARBA" id="ARBA00022801"/>
    </source>
</evidence>